<dbReference type="InterPro" id="IPR000198">
    <property type="entry name" value="RhoGAP_dom"/>
</dbReference>
<protein>
    <submittedName>
        <fullName evidence="4">Rho GTPase activating protein 22</fullName>
    </submittedName>
</protein>
<evidence type="ECO:0000313" key="4">
    <source>
        <dbReference type="Ensembl" id="ENSSANP00000061449.1"/>
    </source>
</evidence>
<accession>A0A671PUZ2</accession>
<reference evidence="4" key="1">
    <citation type="submission" date="2025-08" db="UniProtKB">
        <authorList>
            <consortium name="Ensembl"/>
        </authorList>
    </citation>
    <scope>IDENTIFICATION</scope>
</reference>
<sequence>ALPNASMRFLCAFSRSKSMVMGELSRRPSSPSLQDRMLKAGWLKKQRSIMKNWQLRWFVLRADQLYFYKDEEETKPQGCIPLQGSQVNELTANPDEPGRHLFEINQNLRADVPATPEQILIMSWQVCKCVLYNITVFTRFSGACIIVGIFGQHLEDTVQYERKFGPRLAPLLVEQCVDFIREQGLKEEGLFRMPGQANLVKELQDAFDCGDNPLFDSNTDVHTVASLLKLYLRELPEPVIPFNKYENFLTCLQLLLKDEEVVSLLYISISMR</sequence>
<dbReference type="Pfam" id="PF00620">
    <property type="entry name" value="RhoGAP"/>
    <property type="match status" value="1"/>
</dbReference>
<evidence type="ECO:0000259" key="3">
    <source>
        <dbReference type="PROSITE" id="PS50238"/>
    </source>
</evidence>
<feature type="domain" description="Rho-GAP" evidence="3">
    <location>
        <begin position="152"/>
        <end position="272"/>
    </location>
</feature>
<feature type="domain" description="PH" evidence="2">
    <location>
        <begin position="36"/>
        <end position="104"/>
    </location>
</feature>
<name>A0A671PUZ2_9TELE</name>
<dbReference type="PANTHER" id="PTHR15228">
    <property type="entry name" value="SPERMATHECAL PHYSIOLOGY VARIANT"/>
    <property type="match status" value="1"/>
</dbReference>
<dbReference type="PROSITE" id="PS50238">
    <property type="entry name" value="RHOGAP"/>
    <property type="match status" value="1"/>
</dbReference>
<dbReference type="AlphaFoldDB" id="A0A671PUZ2"/>
<dbReference type="InterPro" id="IPR008936">
    <property type="entry name" value="Rho_GTPase_activation_prot"/>
</dbReference>
<dbReference type="SUPFAM" id="SSF50729">
    <property type="entry name" value="PH domain-like"/>
    <property type="match status" value="1"/>
</dbReference>
<dbReference type="InterPro" id="IPR051025">
    <property type="entry name" value="RhoGAP"/>
</dbReference>
<dbReference type="GO" id="GO:0005096">
    <property type="term" value="F:GTPase activator activity"/>
    <property type="evidence" value="ECO:0007669"/>
    <property type="project" value="UniProtKB-KW"/>
</dbReference>
<dbReference type="Pfam" id="PF00169">
    <property type="entry name" value="PH"/>
    <property type="match status" value="1"/>
</dbReference>
<dbReference type="PANTHER" id="PTHR15228:SF22">
    <property type="entry name" value="RHO GTPASE-ACTIVATING PROTEIN 22"/>
    <property type="match status" value="1"/>
</dbReference>
<keyword evidence="1" id="KW-0343">GTPase activation</keyword>
<dbReference type="GO" id="GO:0051056">
    <property type="term" value="P:regulation of small GTPase mediated signal transduction"/>
    <property type="evidence" value="ECO:0007669"/>
    <property type="project" value="UniProtKB-ARBA"/>
</dbReference>
<keyword evidence="5" id="KW-1185">Reference proteome</keyword>
<dbReference type="InterPro" id="IPR001849">
    <property type="entry name" value="PH_domain"/>
</dbReference>
<dbReference type="GO" id="GO:0007165">
    <property type="term" value="P:signal transduction"/>
    <property type="evidence" value="ECO:0007669"/>
    <property type="project" value="InterPro"/>
</dbReference>
<dbReference type="GO" id="GO:0005925">
    <property type="term" value="C:focal adhesion"/>
    <property type="evidence" value="ECO:0007669"/>
    <property type="project" value="TreeGrafter"/>
</dbReference>
<dbReference type="Gene3D" id="2.30.29.30">
    <property type="entry name" value="Pleckstrin-homology domain (PH domain)/Phosphotyrosine-binding domain (PTB)"/>
    <property type="match status" value="1"/>
</dbReference>
<dbReference type="SMART" id="SM00324">
    <property type="entry name" value="RhoGAP"/>
    <property type="match status" value="1"/>
</dbReference>
<organism evidence="4 5">
    <name type="scientific">Sinocyclocheilus anshuiensis</name>
    <dbReference type="NCBI Taxonomy" id="1608454"/>
    <lineage>
        <taxon>Eukaryota</taxon>
        <taxon>Metazoa</taxon>
        <taxon>Chordata</taxon>
        <taxon>Craniata</taxon>
        <taxon>Vertebrata</taxon>
        <taxon>Euteleostomi</taxon>
        <taxon>Actinopterygii</taxon>
        <taxon>Neopterygii</taxon>
        <taxon>Teleostei</taxon>
        <taxon>Ostariophysi</taxon>
        <taxon>Cypriniformes</taxon>
        <taxon>Cyprinidae</taxon>
        <taxon>Cyprininae</taxon>
        <taxon>Sinocyclocheilus</taxon>
    </lineage>
</organism>
<proteinExistence type="predicted"/>
<dbReference type="PROSITE" id="PS50003">
    <property type="entry name" value="PH_DOMAIN"/>
    <property type="match status" value="1"/>
</dbReference>
<evidence type="ECO:0000259" key="2">
    <source>
        <dbReference type="PROSITE" id="PS50003"/>
    </source>
</evidence>
<evidence type="ECO:0000256" key="1">
    <source>
        <dbReference type="ARBA" id="ARBA00022468"/>
    </source>
</evidence>
<dbReference type="Gene3D" id="1.10.555.10">
    <property type="entry name" value="Rho GTPase activation protein"/>
    <property type="match status" value="1"/>
</dbReference>
<reference evidence="4" key="2">
    <citation type="submission" date="2025-09" db="UniProtKB">
        <authorList>
            <consortium name="Ensembl"/>
        </authorList>
    </citation>
    <scope>IDENTIFICATION</scope>
</reference>
<dbReference type="Proteomes" id="UP000472260">
    <property type="component" value="Unassembled WGS sequence"/>
</dbReference>
<dbReference type="InterPro" id="IPR011993">
    <property type="entry name" value="PH-like_dom_sf"/>
</dbReference>
<dbReference type="Ensembl" id="ENSSANT00000065355.1">
    <property type="protein sequence ID" value="ENSSANP00000061449.1"/>
    <property type="gene ID" value="ENSSANG00000030707.1"/>
</dbReference>
<dbReference type="SUPFAM" id="SSF48350">
    <property type="entry name" value="GTPase activation domain, GAP"/>
    <property type="match status" value="1"/>
</dbReference>
<dbReference type="SMART" id="SM00233">
    <property type="entry name" value="PH"/>
    <property type="match status" value="1"/>
</dbReference>
<evidence type="ECO:0000313" key="5">
    <source>
        <dbReference type="Proteomes" id="UP000472260"/>
    </source>
</evidence>